<dbReference type="InterPro" id="IPR022385">
    <property type="entry name" value="Rhs_assc_core"/>
</dbReference>
<proteinExistence type="predicted"/>
<feature type="region of interest" description="Disordered" evidence="1">
    <location>
        <begin position="1993"/>
        <end position="2015"/>
    </location>
</feature>
<organism evidence="3 4">
    <name type="scientific">Catenulispora yoronensis</name>
    <dbReference type="NCBI Taxonomy" id="450799"/>
    <lineage>
        <taxon>Bacteria</taxon>
        <taxon>Bacillati</taxon>
        <taxon>Actinomycetota</taxon>
        <taxon>Actinomycetes</taxon>
        <taxon>Catenulisporales</taxon>
        <taxon>Catenulisporaceae</taxon>
        <taxon>Catenulispora</taxon>
    </lineage>
</organism>
<feature type="region of interest" description="Disordered" evidence="1">
    <location>
        <begin position="1845"/>
        <end position="1879"/>
    </location>
</feature>
<feature type="compositionally biased region" description="Polar residues" evidence="1">
    <location>
        <begin position="1533"/>
        <end position="1550"/>
    </location>
</feature>
<gene>
    <name evidence="3" type="ORF">GCM10009839_56580</name>
</gene>
<reference evidence="4" key="1">
    <citation type="journal article" date="2019" name="Int. J. Syst. Evol. Microbiol.">
        <title>The Global Catalogue of Microorganisms (GCM) 10K type strain sequencing project: providing services to taxonomists for standard genome sequencing and annotation.</title>
        <authorList>
            <consortium name="The Broad Institute Genomics Platform"/>
            <consortium name="The Broad Institute Genome Sequencing Center for Infectious Disease"/>
            <person name="Wu L."/>
            <person name="Ma J."/>
        </authorList>
    </citation>
    <scope>NUCLEOTIDE SEQUENCE [LARGE SCALE GENOMIC DNA]</scope>
    <source>
        <strain evidence="4">JCM 16014</strain>
    </source>
</reference>
<dbReference type="EMBL" id="BAAAQN010000038">
    <property type="protein sequence ID" value="GAA2045300.1"/>
    <property type="molecule type" value="Genomic_DNA"/>
</dbReference>
<comment type="caution">
    <text evidence="3">The sequence shown here is derived from an EMBL/GenBank/DDBJ whole genome shotgun (WGS) entry which is preliminary data.</text>
</comment>
<dbReference type="Proteomes" id="UP001500751">
    <property type="component" value="Unassembled WGS sequence"/>
</dbReference>
<evidence type="ECO:0000256" key="2">
    <source>
        <dbReference type="SAM" id="Phobius"/>
    </source>
</evidence>
<sequence>MWDRAAATRAGVSGVVFTLTSAGGEVTADLDYSAFRNAGGPDFGSRLRLVQLPACVLTTPDLPACQVQTPIASSHNDPGTRTLTADVTLPTASVAGGTVDGTDEGTATDGTGAVIAKPAAFSRSAAAMTAAAPVVLAATSGTSGANGDFTATSLGPSGTWTAGGSSGDFSWTYPITVPPAAAGSAPKIALSYDAASVDGRTATTNNQPSWVGEGWDYSPGYIERTYNTCSNFTDLPTASQTSDQCWAGQILTLNLNGASNALVWDSTSGQVRLKADDGSRVEHLTGAANGAQGGEYWKVTTTSGTQYFFGRTSGPGFTNQGTTNSTWTEPVFGAHSGDPCHNAAGFSSSVCTQAWRWNLDYVEDPHGNVAMYYYTPETNYYGQNNGTTGVAYTRNGWLNRIDYGIRDENGTVYGATVPEQVVFNVAERCIPGTPAGNTCDDSQFTSANSASWPDVPIDQNCASGATCNIHAPTFWSRKMLSNITTQYWNGTNYVKVDSYDLGHSFPNGGDPALWLNSITRTGYDATGASISMPQVWTEGQLLPNRVPGYQSLPPMLHWRMTNLHLETGDTISVTYSTGCSKTTIPADASTNGTQCMPVYWQPPGFKTPIFDWFDKYVVTEVDEADPKALTPKKKTFYNYVGDAAWHFDDNEVVKPTERTYGQFRGYGEVDVKAGDPVNGESLTKSASYFFRGMNGDTLPNSGTRTASVTNTLGETTPDDNRFAGVEYESQVFNGDGGPELSATLTTPTVVATTATRNRTGLPAQTADLVRTAQTRALTDKAAGGVRTVTTVNTYDTTGRLTSADATGDGVPEVCTTTAYADNTGSWIREHTSEVIASQQACPPAGTAQTNVLSDTRTYYDGSTTPGQLTGVGDATRTDVLNNSNGQAPAFLTKGTQTYDASGRVLTNTDTLGHVITTAYTPADGGLLTQTVVTNPANQATTSVVNPDRGTTASLTSIAGHVTSATYDALGRLTQVWKPGRTQGLVTPNVTYAYLLQNSGPETVTTNTLVDYGSGTNYVTDVRLSDALGREVQTQTASENGGSKVSDTFYDGHGWAVATNDHYLISVLPSNTVQQVAVSAVDARTTTTFDGSGRPLQEVSWKNGAQDGTTTTVYGGDRTTVIPPAGGTTATTVTDAHGNTVELDQYTAAPTVAGSVVSGGTFQPTTYTYDALDRRTKTVSAGATWSVTLDLVGNKLSVTDPDAGTVTNRYDNGGELVSSTDANGQTLAYAYDVMGRKTAEYSGSTAGTKLASWLWDSLQAGKLTSQTRYTSGGNYTTGVTGFDGQGDPTGQLTTIPAAETGLNKNWTTRFGYSTTGLLTTITPASVTGMPGETITNTYDGFGNPIKVSGLVTASQKLSGYDLPGVITYGGSTNNAWQQFTYDARTLKVRDANVTAQRTTAQVDDTVYAYNQSGQITEMTDTQGPAGTAPVDDQCFTYDALGRLGAAWTATDKCAGAPNNAATGGNIGGPNPYWTTWQFNPDGTRSSQVQHALPGAPTGDTTTAYTYTSPAGSHRLAGTATSGATTRTTGYTYDSAGNTKTRSLPSGSQNLTWDPEERLASVTDGTGATLAAFVNDADGNQLIRRDPTSTTLYLPGEEVTRTSAGVITAKRQYTLGGTVVGESDGTTAGTVYLMGDAHATQQVAINAATLALTRRSFDPYGNTRGATAGGAWPDTHGFLDKPVEAATGLTDIGARKYDATLGMFISPDPKVDFDLPQSLPAYTYASDNPVVYSDPSGLSWWSKHWKAVATVAVVVAVVAVAVVAAPVVLPAMAAAAEAVSVTGTVAATAAAEAATTATIAGASPAMALAVGGVNAAAATCAATCSTAAALTATAIAAEGVNMVSGAMTSGGGGRGRAEEQGPEKAAEPGANPAPAPDITPEEPNAKVYWQHGHATITVTANGRRVVGHAWPKWILPPDAQGPEDAIKVNAPDILDEAPMGAPDYSTTLPDPEAAMEYMDRQQHGMNPKYMRPWNREDNSCLTYCADVLNAGGATEFGPGADGSQGTTEMKRSVRYRE</sequence>
<dbReference type="InterPro" id="IPR050708">
    <property type="entry name" value="T6SS_VgrG/RHS"/>
</dbReference>
<name>A0ABP5GFX1_9ACTN</name>
<keyword evidence="2" id="KW-1133">Transmembrane helix</keyword>
<dbReference type="PANTHER" id="PTHR32305">
    <property type="match status" value="1"/>
</dbReference>
<dbReference type="NCBIfam" id="TIGR03696">
    <property type="entry name" value="Rhs_assc_core"/>
    <property type="match status" value="1"/>
</dbReference>
<protein>
    <submittedName>
        <fullName evidence="3">RHS repeat-associated core domain-containing protein</fullName>
    </submittedName>
</protein>
<feature type="compositionally biased region" description="Basic and acidic residues" evidence="1">
    <location>
        <begin position="2006"/>
        <end position="2015"/>
    </location>
</feature>
<keyword evidence="2" id="KW-0472">Membrane</keyword>
<feature type="compositionally biased region" description="Basic and acidic residues" evidence="1">
    <location>
        <begin position="1853"/>
        <end position="1864"/>
    </location>
</feature>
<feature type="transmembrane region" description="Helical" evidence="2">
    <location>
        <begin position="1745"/>
        <end position="1767"/>
    </location>
</feature>
<dbReference type="NCBIfam" id="TIGR01643">
    <property type="entry name" value="YD_repeat_2x"/>
    <property type="match status" value="1"/>
</dbReference>
<evidence type="ECO:0000313" key="3">
    <source>
        <dbReference type="EMBL" id="GAA2045300.1"/>
    </source>
</evidence>
<keyword evidence="2" id="KW-0812">Transmembrane</keyword>
<dbReference type="Gene3D" id="2.180.10.10">
    <property type="entry name" value="RHS repeat-associated core"/>
    <property type="match status" value="2"/>
</dbReference>
<dbReference type="InterPro" id="IPR031325">
    <property type="entry name" value="RHS_repeat"/>
</dbReference>
<dbReference type="Pfam" id="PF05593">
    <property type="entry name" value="RHS_repeat"/>
    <property type="match status" value="1"/>
</dbReference>
<evidence type="ECO:0000256" key="1">
    <source>
        <dbReference type="SAM" id="MobiDB-lite"/>
    </source>
</evidence>
<dbReference type="PANTHER" id="PTHR32305:SF17">
    <property type="entry name" value="TRNA NUCLEASE WAPA"/>
    <property type="match status" value="1"/>
</dbReference>
<accession>A0ABP5GFX1</accession>
<dbReference type="InterPro" id="IPR006530">
    <property type="entry name" value="YD"/>
</dbReference>
<evidence type="ECO:0000313" key="4">
    <source>
        <dbReference type="Proteomes" id="UP001500751"/>
    </source>
</evidence>
<keyword evidence="4" id="KW-1185">Reference proteome</keyword>
<feature type="region of interest" description="Disordered" evidence="1">
    <location>
        <begin position="1528"/>
        <end position="1550"/>
    </location>
</feature>